<feature type="transmembrane region" description="Helical" evidence="1">
    <location>
        <begin position="44"/>
        <end position="66"/>
    </location>
</feature>
<dbReference type="GO" id="GO:0016020">
    <property type="term" value="C:membrane"/>
    <property type="evidence" value="ECO:0007669"/>
    <property type="project" value="TreeGrafter"/>
</dbReference>
<protein>
    <recommendedName>
        <fullName evidence="2">PGG domain-containing protein</fullName>
    </recommendedName>
</protein>
<name>A0A679BBD2_ORYRU</name>
<feature type="transmembrane region" description="Helical" evidence="1">
    <location>
        <begin position="78"/>
        <end position="95"/>
    </location>
</feature>
<organism evidence="3">
    <name type="scientific">Oryza rufipogon</name>
    <name type="common">Brownbeard rice</name>
    <name type="synonym">Asian wild rice</name>
    <dbReference type="NCBI Taxonomy" id="4529"/>
    <lineage>
        <taxon>Eukaryota</taxon>
        <taxon>Viridiplantae</taxon>
        <taxon>Streptophyta</taxon>
        <taxon>Embryophyta</taxon>
        <taxon>Tracheophyta</taxon>
        <taxon>Spermatophyta</taxon>
        <taxon>Magnoliopsida</taxon>
        <taxon>Liliopsida</taxon>
        <taxon>Poales</taxon>
        <taxon>Poaceae</taxon>
        <taxon>BOP clade</taxon>
        <taxon>Oryzoideae</taxon>
        <taxon>Oryzeae</taxon>
        <taxon>Oryzinae</taxon>
        <taxon>Oryza</taxon>
    </lineage>
</organism>
<feature type="transmembrane region" description="Helical" evidence="1">
    <location>
        <begin position="107"/>
        <end position="125"/>
    </location>
</feature>
<dbReference type="AlphaFoldDB" id="A0A679BBD2"/>
<dbReference type="PANTHER" id="PTHR24177:SF432">
    <property type="entry name" value="OS06G0286146 PROTEIN"/>
    <property type="match status" value="1"/>
</dbReference>
<proteinExistence type="predicted"/>
<accession>A0A679BBD2</accession>
<dbReference type="PANTHER" id="PTHR24177">
    <property type="entry name" value="CASKIN"/>
    <property type="match status" value="1"/>
</dbReference>
<dbReference type="Pfam" id="PF13962">
    <property type="entry name" value="PGG"/>
    <property type="match status" value="1"/>
</dbReference>
<keyword evidence="1" id="KW-1133">Transmembrane helix</keyword>
<sequence>MLIAIFVATDAYVAGLNPPGGFWRSTEAAGDPVLPGLHPIRYKFFFFSNAISFIASLLAITFNVYYEKLDLKRIKFPLYGLTVTAILGLGGAYAAGSCRDSRHTGYVLGLIVPVLVCIFLQWFLVGSNAISLPFGTRYAVFIFIMHF</sequence>
<dbReference type="EMBL" id="AP018885">
    <property type="protein sequence ID" value="BBF90073.1"/>
    <property type="molecule type" value="Genomic_DNA"/>
</dbReference>
<feature type="domain" description="PGG" evidence="2">
    <location>
        <begin position="1"/>
        <end position="99"/>
    </location>
</feature>
<evidence type="ECO:0000256" key="1">
    <source>
        <dbReference type="SAM" id="Phobius"/>
    </source>
</evidence>
<reference evidence="3" key="1">
    <citation type="submission" date="2018-08" db="EMBL/GenBank/DDBJ databases">
        <title>Oryza rufipogon genomic DNA, chromosome 11, BAC clone:ORUFIa0098F13.</title>
        <authorList>
            <person name="Wu J."/>
            <person name="Kanamori H."/>
        </authorList>
    </citation>
    <scope>NUCLEOTIDE SEQUENCE</scope>
    <source>
        <strain evidence="3">W1943</strain>
    </source>
</reference>
<keyword evidence="1" id="KW-0812">Transmembrane</keyword>
<evidence type="ECO:0000259" key="2">
    <source>
        <dbReference type="Pfam" id="PF13962"/>
    </source>
</evidence>
<gene>
    <name evidence="3" type="primary">ORUFIa0098F13.14</name>
</gene>
<evidence type="ECO:0000313" key="3">
    <source>
        <dbReference type="EMBL" id="BBF90073.1"/>
    </source>
</evidence>
<dbReference type="InterPro" id="IPR026961">
    <property type="entry name" value="PGG_dom"/>
</dbReference>
<keyword evidence="1" id="KW-0472">Membrane</keyword>